<feature type="compositionally biased region" description="Low complexity" evidence="7">
    <location>
        <begin position="75"/>
        <end position="97"/>
    </location>
</feature>
<dbReference type="PANTHER" id="PTHR34584:SF1">
    <property type="entry name" value="NA(+)_H(+) ANTIPORTER SUBUNIT E1"/>
    <property type="match status" value="1"/>
</dbReference>
<feature type="transmembrane region" description="Helical" evidence="8">
    <location>
        <begin position="162"/>
        <end position="185"/>
    </location>
</feature>
<feature type="transmembrane region" description="Helical" evidence="8">
    <location>
        <begin position="132"/>
        <end position="150"/>
    </location>
</feature>
<dbReference type="Pfam" id="PF01899">
    <property type="entry name" value="MNHE"/>
    <property type="match status" value="1"/>
</dbReference>
<evidence type="ECO:0000256" key="4">
    <source>
        <dbReference type="ARBA" id="ARBA00022692"/>
    </source>
</evidence>
<evidence type="ECO:0000256" key="3">
    <source>
        <dbReference type="ARBA" id="ARBA00022475"/>
    </source>
</evidence>
<comment type="subcellular location">
    <subcellularLocation>
        <location evidence="1">Cell membrane</location>
        <topology evidence="1">Multi-pass membrane protein</topology>
    </subcellularLocation>
</comment>
<keyword evidence="10" id="KW-1185">Reference proteome</keyword>
<evidence type="ECO:0000313" key="9">
    <source>
        <dbReference type="EMBL" id="SFO18776.1"/>
    </source>
</evidence>
<protein>
    <submittedName>
        <fullName evidence="9">Multisubunit Na+/H+ antiporter, MnhE subunit</fullName>
    </submittedName>
</protein>
<dbReference type="GO" id="GO:0008324">
    <property type="term" value="F:monoatomic cation transmembrane transporter activity"/>
    <property type="evidence" value="ECO:0007669"/>
    <property type="project" value="InterPro"/>
</dbReference>
<proteinExistence type="inferred from homology"/>
<accession>A0A1I5F582</accession>
<name>A0A1I5F582_PSUAM</name>
<organism evidence="9 10">
    <name type="scientific">Pseudonocardia ammonioxydans</name>
    <dbReference type="NCBI Taxonomy" id="260086"/>
    <lineage>
        <taxon>Bacteria</taxon>
        <taxon>Bacillati</taxon>
        <taxon>Actinomycetota</taxon>
        <taxon>Actinomycetes</taxon>
        <taxon>Pseudonocardiales</taxon>
        <taxon>Pseudonocardiaceae</taxon>
        <taxon>Pseudonocardia</taxon>
    </lineage>
</organism>
<evidence type="ECO:0000313" key="10">
    <source>
        <dbReference type="Proteomes" id="UP000199614"/>
    </source>
</evidence>
<keyword evidence="6 8" id="KW-0472">Membrane</keyword>
<dbReference type="STRING" id="260086.SAMN05216207_103516"/>
<evidence type="ECO:0000256" key="6">
    <source>
        <dbReference type="ARBA" id="ARBA00023136"/>
    </source>
</evidence>
<reference evidence="9 10" key="1">
    <citation type="submission" date="2016-10" db="EMBL/GenBank/DDBJ databases">
        <authorList>
            <person name="de Groot N.N."/>
        </authorList>
    </citation>
    <scope>NUCLEOTIDE SEQUENCE [LARGE SCALE GENOMIC DNA]</scope>
    <source>
        <strain evidence="9 10">CGMCC 4.1877</strain>
    </source>
</reference>
<feature type="transmembrane region" description="Helical" evidence="8">
    <location>
        <begin position="205"/>
        <end position="223"/>
    </location>
</feature>
<dbReference type="OrthoDB" id="3556991at2"/>
<evidence type="ECO:0000256" key="1">
    <source>
        <dbReference type="ARBA" id="ARBA00004651"/>
    </source>
</evidence>
<dbReference type="GO" id="GO:0005886">
    <property type="term" value="C:plasma membrane"/>
    <property type="evidence" value="ECO:0007669"/>
    <property type="project" value="UniProtKB-SubCell"/>
</dbReference>
<gene>
    <name evidence="9" type="ORF">SAMN05216207_103516</name>
</gene>
<sequence>MSEDGTTRARNRTVEGGTGGNETAPNPDTAGPETAADQDAAGQDTAGQDAAGQDDGLRADTPEARREEEMSAVETGDAGPTPAPDGDAPYPEAAPASPAARAATWPRRIPQVLALAVVWVLLWGSLTPTAIIGGLLIGLVVTMLFPLPLLPDRLPFRPLKSLRLLVYLAIDLTVSGVRVSMVTLVRGPRARAGILGLPLYTDSDRAVTTIVAGCALTPGSYVLQIDRRRRRWYVYVLGLHREGSVERVRGQLMNLQMRVIDALGSDEEVRRCREAVAAGRDGEGGPQ</sequence>
<dbReference type="PANTHER" id="PTHR34584">
    <property type="entry name" value="NA(+)/H(+) ANTIPORTER SUBUNIT E1"/>
    <property type="match status" value="1"/>
</dbReference>
<feature type="transmembrane region" description="Helical" evidence="8">
    <location>
        <begin position="109"/>
        <end position="126"/>
    </location>
</feature>
<dbReference type="Proteomes" id="UP000199614">
    <property type="component" value="Unassembled WGS sequence"/>
</dbReference>
<evidence type="ECO:0000256" key="7">
    <source>
        <dbReference type="SAM" id="MobiDB-lite"/>
    </source>
</evidence>
<dbReference type="RefSeq" id="WP_093351230.1">
    <property type="nucleotide sequence ID" value="NZ_FOUY01000035.1"/>
</dbReference>
<evidence type="ECO:0000256" key="8">
    <source>
        <dbReference type="SAM" id="Phobius"/>
    </source>
</evidence>
<dbReference type="EMBL" id="FOUY01000035">
    <property type="protein sequence ID" value="SFO18776.1"/>
    <property type="molecule type" value="Genomic_DNA"/>
</dbReference>
<keyword evidence="5 8" id="KW-1133">Transmembrane helix</keyword>
<dbReference type="AlphaFoldDB" id="A0A1I5F582"/>
<dbReference type="NCBIfam" id="NF006521">
    <property type="entry name" value="PRK08965.1-5"/>
    <property type="match status" value="1"/>
</dbReference>
<feature type="compositionally biased region" description="Low complexity" evidence="7">
    <location>
        <begin position="34"/>
        <end position="54"/>
    </location>
</feature>
<dbReference type="InterPro" id="IPR002758">
    <property type="entry name" value="Cation_antiport_E"/>
</dbReference>
<evidence type="ECO:0000256" key="5">
    <source>
        <dbReference type="ARBA" id="ARBA00022989"/>
    </source>
</evidence>
<feature type="region of interest" description="Disordered" evidence="7">
    <location>
        <begin position="1"/>
        <end position="97"/>
    </location>
</feature>
<keyword evidence="3" id="KW-1003">Cell membrane</keyword>
<comment type="similarity">
    <text evidence="2">Belongs to the CPA3 antiporters (TC 2.A.63) subunit E family.</text>
</comment>
<evidence type="ECO:0000256" key="2">
    <source>
        <dbReference type="ARBA" id="ARBA00006228"/>
    </source>
</evidence>
<feature type="compositionally biased region" description="Basic and acidic residues" evidence="7">
    <location>
        <begin position="55"/>
        <end position="69"/>
    </location>
</feature>
<keyword evidence="4 8" id="KW-0812">Transmembrane</keyword>